<proteinExistence type="predicted"/>
<dbReference type="InterPro" id="IPR018608">
    <property type="entry name" value="Gti1/Pac2"/>
</dbReference>
<gene>
    <name evidence="2" type="ORF">CTheo_4300</name>
</gene>
<reference evidence="2 3" key="1">
    <citation type="journal article" date="2019" name="Fungal Biol. Biotechnol.">
        <title>Draft genome sequence of fastidious pathogen Ceratobasidium theobromae, which causes vascular-streak dieback in Theobroma cacao.</title>
        <authorList>
            <person name="Ali S.S."/>
            <person name="Asman A."/>
            <person name="Shao J."/>
            <person name="Firmansyah A.P."/>
            <person name="Susilo A.W."/>
            <person name="Rosmana A."/>
            <person name="McMahon P."/>
            <person name="Junaid M."/>
            <person name="Guest D."/>
            <person name="Kheng T.Y."/>
            <person name="Meinhardt L.W."/>
            <person name="Bailey B.A."/>
        </authorList>
    </citation>
    <scope>NUCLEOTIDE SEQUENCE [LARGE SCALE GENOMIC DNA]</scope>
    <source>
        <strain evidence="2 3">CT2</strain>
    </source>
</reference>
<dbReference type="AlphaFoldDB" id="A0A5N5QKI1"/>
<protein>
    <submittedName>
        <fullName evidence="2">cAMP-independent regulatory protein pac2</fullName>
    </submittedName>
</protein>
<dbReference type="EMBL" id="SSOP01000071">
    <property type="protein sequence ID" value="KAB5592255.1"/>
    <property type="molecule type" value="Genomic_DNA"/>
</dbReference>
<dbReference type="PANTHER" id="PTHR28027:SF1">
    <property type="entry name" value="CAMP INDEPENDENT REGULATORY PROTEIN (AFU_ORTHOLOGUE AFUA_3G09640)"/>
    <property type="match status" value="1"/>
</dbReference>
<dbReference type="Pfam" id="PF09729">
    <property type="entry name" value="Gti1_Pac2"/>
    <property type="match status" value="1"/>
</dbReference>
<organism evidence="2 3">
    <name type="scientific">Ceratobasidium theobromae</name>
    <dbReference type="NCBI Taxonomy" id="1582974"/>
    <lineage>
        <taxon>Eukaryota</taxon>
        <taxon>Fungi</taxon>
        <taxon>Dikarya</taxon>
        <taxon>Basidiomycota</taxon>
        <taxon>Agaricomycotina</taxon>
        <taxon>Agaricomycetes</taxon>
        <taxon>Cantharellales</taxon>
        <taxon>Ceratobasidiaceae</taxon>
        <taxon>Ceratobasidium</taxon>
    </lineage>
</organism>
<feature type="compositionally biased region" description="Low complexity" evidence="1">
    <location>
        <begin position="262"/>
        <end position="295"/>
    </location>
</feature>
<keyword evidence="3" id="KW-1185">Reference proteome</keyword>
<sequence length="370" mass="41259">MSRPSSSLTPIIPRSRATHPNLHIRTAHDAHIVFEAVRRGLLPMITHRLSAADRDLLRSGEVFCWEEADYKGGLERWTDGRKWSQSRMREPFLFYTENVMMTPEEKEAKAARRARKPSDSRERTKAPQVFRRQDRPAKPDGLTKQTYSAWVTLPGTTTARKWHLTAYFTGNDYHGLPTVDQDPVLSQLAVPPGVYVTGKGLTRKSDRRPPSQDLDPESRMSPDLDQRSSVSSDCGVSPLTPSPMSSFTQYRNGPYWSKGNDPSASPWSASSTLSLTSSTPPLPSPLHHQSPPLSSMPYPGYFSQPMPAYAPHGHLAAPTRGPTLPPLVAMEHDDPERLNPSVPLGNPPSHNFSTRSLEDQRAVAAFRIRL</sequence>
<evidence type="ECO:0000313" key="2">
    <source>
        <dbReference type="EMBL" id="KAB5592255.1"/>
    </source>
</evidence>
<comment type="caution">
    <text evidence="2">The sequence shown here is derived from an EMBL/GenBank/DDBJ whole genome shotgun (WGS) entry which is preliminary data.</text>
</comment>
<feature type="region of interest" description="Disordered" evidence="1">
    <location>
        <begin position="104"/>
        <end position="143"/>
    </location>
</feature>
<dbReference type="Proteomes" id="UP000383932">
    <property type="component" value="Unassembled WGS sequence"/>
</dbReference>
<feature type="region of interest" description="Disordered" evidence="1">
    <location>
        <begin position="195"/>
        <end position="298"/>
    </location>
</feature>
<feature type="compositionally biased region" description="Polar residues" evidence="1">
    <location>
        <begin position="242"/>
        <end position="251"/>
    </location>
</feature>
<feature type="compositionally biased region" description="Basic and acidic residues" evidence="1">
    <location>
        <begin position="104"/>
        <end position="138"/>
    </location>
</feature>
<feature type="compositionally biased region" description="Basic and acidic residues" evidence="1">
    <location>
        <begin position="203"/>
        <end position="226"/>
    </location>
</feature>
<name>A0A5N5QKI1_9AGAM</name>
<evidence type="ECO:0000313" key="3">
    <source>
        <dbReference type="Proteomes" id="UP000383932"/>
    </source>
</evidence>
<dbReference type="PANTHER" id="PTHR28027">
    <property type="entry name" value="TRANSCRIPTIONAL REGULATOR MIT1"/>
    <property type="match status" value="1"/>
</dbReference>
<accession>A0A5N5QKI1</accession>
<evidence type="ECO:0000256" key="1">
    <source>
        <dbReference type="SAM" id="MobiDB-lite"/>
    </source>
</evidence>
<dbReference type="GO" id="GO:0003677">
    <property type="term" value="F:DNA binding"/>
    <property type="evidence" value="ECO:0007669"/>
    <property type="project" value="TreeGrafter"/>
</dbReference>
<dbReference type="OrthoDB" id="5572844at2759"/>